<evidence type="ECO:0000313" key="2">
    <source>
        <dbReference type="Proteomes" id="UP000194136"/>
    </source>
</evidence>
<gene>
    <name evidence="1" type="ORF">K08M4_12330</name>
</gene>
<sequence>MTYHWIYTYQKEYVLGQKIDTKKPPEFNSGGF</sequence>
<dbReference type="KEGG" id="vsy:K08M4_12330"/>
<evidence type="ECO:0000313" key="1">
    <source>
        <dbReference type="EMBL" id="ARP37989.1"/>
    </source>
</evidence>
<protein>
    <submittedName>
        <fullName evidence="1">Uncharacterized protein</fullName>
    </submittedName>
</protein>
<name>A0AA34TNE1_9VIBR</name>
<dbReference type="AlphaFoldDB" id="A0AA34TNE1"/>
<dbReference type="Proteomes" id="UP000194136">
    <property type="component" value="Chromosome 1"/>
</dbReference>
<keyword evidence="2" id="KW-1185">Reference proteome</keyword>
<dbReference type="EMBL" id="CP017916">
    <property type="protein sequence ID" value="ARP37989.1"/>
    <property type="molecule type" value="Genomic_DNA"/>
</dbReference>
<accession>A0AA34TNE1</accession>
<organism evidence="1 2">
    <name type="scientific">Vibrio syngnathi</name>
    <dbReference type="NCBI Taxonomy" id="3034029"/>
    <lineage>
        <taxon>Bacteria</taxon>
        <taxon>Pseudomonadati</taxon>
        <taxon>Pseudomonadota</taxon>
        <taxon>Gammaproteobacteria</taxon>
        <taxon>Vibrionales</taxon>
        <taxon>Vibrionaceae</taxon>
        <taxon>Vibrio</taxon>
    </lineage>
</organism>
<proteinExistence type="predicted"/>
<reference evidence="1 2" key="1">
    <citation type="submission" date="2016-10" db="EMBL/GenBank/DDBJ databases">
        <title>The High Quality Genome of Vibrio splendidus K08M4.</title>
        <authorList>
            <person name="Wendling C."/>
            <person name="Chibani C.M."/>
            <person name="Hertel R."/>
            <person name="Sproer C."/>
            <person name="Bunk B."/>
            <person name="Overmann J."/>
            <person name="Roth O."/>
            <person name="Liesegang H."/>
        </authorList>
    </citation>
    <scope>NUCLEOTIDE SEQUENCE [LARGE SCALE GENOMIC DNA]</scope>
    <source>
        <strain evidence="1 2">K08M4</strain>
    </source>
</reference>